<proteinExistence type="predicted"/>
<protein>
    <recommendedName>
        <fullName evidence="3">SMI1/KNR4 family protein</fullName>
    </recommendedName>
</protein>
<dbReference type="RefSeq" id="WP_344644397.1">
    <property type="nucleotide sequence ID" value="NZ_BAAASS010000007.1"/>
</dbReference>
<dbReference type="EMBL" id="JBHSKL010000034">
    <property type="protein sequence ID" value="MFC5227659.1"/>
    <property type="molecule type" value="Genomic_DNA"/>
</dbReference>
<dbReference type="InterPro" id="IPR037883">
    <property type="entry name" value="Knr4/Smi1-like_sf"/>
</dbReference>
<name>A0ABW0DB42_STRFI</name>
<organism evidence="1 2">
    <name type="scientific">Streptomyces fimbriatus</name>
    <dbReference type="NCBI Taxonomy" id="68197"/>
    <lineage>
        <taxon>Bacteria</taxon>
        <taxon>Bacillati</taxon>
        <taxon>Actinomycetota</taxon>
        <taxon>Actinomycetes</taxon>
        <taxon>Kitasatosporales</taxon>
        <taxon>Streptomycetaceae</taxon>
        <taxon>Streptomyces</taxon>
    </lineage>
</organism>
<comment type="caution">
    <text evidence="1">The sequence shown here is derived from an EMBL/GenBank/DDBJ whole genome shotgun (WGS) entry which is preliminary data.</text>
</comment>
<evidence type="ECO:0000313" key="2">
    <source>
        <dbReference type="Proteomes" id="UP001596156"/>
    </source>
</evidence>
<accession>A0ABW0DB42</accession>
<evidence type="ECO:0008006" key="3">
    <source>
        <dbReference type="Google" id="ProtNLM"/>
    </source>
</evidence>
<dbReference type="SUPFAM" id="SSF160631">
    <property type="entry name" value="SMI1/KNR4-like"/>
    <property type="match status" value="1"/>
</dbReference>
<gene>
    <name evidence="1" type="ORF">ACFPN6_24445</name>
</gene>
<sequence>MGVAVLDAVAAVTGWDTTRVRSVDWAAVEARLGTGLPGDYKQLVEIFGGVGAFDGCLQLQVPDAHCDSLDIVRHTEWLGRGGGDGTVELWTVSGRRKPGAVRGRARARKAGRGSGPEWLVPVAYRYHADTPRSPGSARNV</sequence>
<keyword evidence="2" id="KW-1185">Reference proteome</keyword>
<reference evidence="2" key="1">
    <citation type="journal article" date="2019" name="Int. J. Syst. Evol. Microbiol.">
        <title>The Global Catalogue of Microorganisms (GCM) 10K type strain sequencing project: providing services to taxonomists for standard genome sequencing and annotation.</title>
        <authorList>
            <consortium name="The Broad Institute Genomics Platform"/>
            <consortium name="The Broad Institute Genome Sequencing Center for Infectious Disease"/>
            <person name="Wu L."/>
            <person name="Ma J."/>
        </authorList>
    </citation>
    <scope>NUCLEOTIDE SEQUENCE [LARGE SCALE GENOMIC DNA]</scope>
    <source>
        <strain evidence="2">CCM 8479</strain>
    </source>
</reference>
<dbReference type="Proteomes" id="UP001596156">
    <property type="component" value="Unassembled WGS sequence"/>
</dbReference>
<evidence type="ECO:0000313" key="1">
    <source>
        <dbReference type="EMBL" id="MFC5227659.1"/>
    </source>
</evidence>